<sequence>MTTHQEPRATPAPIAATLNTPPWARAEAPQGRSQAESRRTADRAANAHADDTTQVSAIPVLPAQRSPNMPRDIDPELPMQPSPGQQASIPSRPTRWHRRLVQRLRIITARTRAIIWKLVKLSGEEFVKGFANKAGAITALVLGVVAIAYALGIDPADAVRRVLGM</sequence>
<reference evidence="3" key="2">
    <citation type="submission" date="2020-09" db="EMBL/GenBank/DDBJ databases">
        <authorList>
            <person name="Sun Q."/>
            <person name="Zhou Y."/>
        </authorList>
    </citation>
    <scope>NUCLEOTIDE SEQUENCE</scope>
    <source>
        <strain evidence="3">CGMCC 4.7272</strain>
    </source>
</reference>
<keyword evidence="2" id="KW-1133">Transmembrane helix</keyword>
<keyword evidence="2" id="KW-0472">Membrane</keyword>
<evidence type="ECO:0000256" key="2">
    <source>
        <dbReference type="SAM" id="Phobius"/>
    </source>
</evidence>
<keyword evidence="4" id="KW-1185">Reference proteome</keyword>
<comment type="caution">
    <text evidence="3">The sequence shown here is derived from an EMBL/GenBank/DDBJ whole genome shotgun (WGS) entry which is preliminary data.</text>
</comment>
<feature type="region of interest" description="Disordered" evidence="1">
    <location>
        <begin position="1"/>
        <end position="92"/>
    </location>
</feature>
<dbReference type="AlphaFoldDB" id="A0A917PCT4"/>
<proteinExistence type="predicted"/>
<evidence type="ECO:0000313" key="4">
    <source>
        <dbReference type="Proteomes" id="UP000625682"/>
    </source>
</evidence>
<dbReference type="EMBL" id="BMMU01000064">
    <property type="protein sequence ID" value="GGJ71023.1"/>
    <property type="molecule type" value="Genomic_DNA"/>
</dbReference>
<name>A0A917PCT4_9ACTN</name>
<evidence type="ECO:0000313" key="3">
    <source>
        <dbReference type="EMBL" id="GGJ71023.1"/>
    </source>
</evidence>
<keyword evidence="2" id="KW-0812">Transmembrane</keyword>
<evidence type="ECO:0000256" key="1">
    <source>
        <dbReference type="SAM" id="MobiDB-lite"/>
    </source>
</evidence>
<dbReference type="Proteomes" id="UP000625682">
    <property type="component" value="Unassembled WGS sequence"/>
</dbReference>
<feature type="transmembrane region" description="Helical" evidence="2">
    <location>
        <begin position="130"/>
        <end position="151"/>
    </location>
</feature>
<gene>
    <name evidence="3" type="ORF">GCM10012282_79840</name>
</gene>
<protein>
    <submittedName>
        <fullName evidence="3">Uncharacterized protein</fullName>
    </submittedName>
</protein>
<feature type="compositionally biased region" description="Polar residues" evidence="1">
    <location>
        <begin position="82"/>
        <end position="91"/>
    </location>
</feature>
<accession>A0A917PCT4</accession>
<reference evidence="3" key="1">
    <citation type="journal article" date="2014" name="Int. J. Syst. Evol. Microbiol.">
        <title>Complete genome sequence of Corynebacterium casei LMG S-19264T (=DSM 44701T), isolated from a smear-ripened cheese.</title>
        <authorList>
            <consortium name="US DOE Joint Genome Institute (JGI-PGF)"/>
            <person name="Walter F."/>
            <person name="Albersmeier A."/>
            <person name="Kalinowski J."/>
            <person name="Ruckert C."/>
        </authorList>
    </citation>
    <scope>NUCLEOTIDE SEQUENCE</scope>
    <source>
        <strain evidence="3">CGMCC 4.7272</strain>
    </source>
</reference>
<organism evidence="3 4">
    <name type="scientific">Streptomyces lacrimifluminis</name>
    <dbReference type="NCBI Taxonomy" id="1500077"/>
    <lineage>
        <taxon>Bacteria</taxon>
        <taxon>Bacillati</taxon>
        <taxon>Actinomycetota</taxon>
        <taxon>Actinomycetes</taxon>
        <taxon>Kitasatosporales</taxon>
        <taxon>Streptomycetaceae</taxon>
        <taxon>Streptomyces</taxon>
    </lineage>
</organism>